<dbReference type="EMBL" id="JANBUW010000687">
    <property type="protein sequence ID" value="KAJ2845864.1"/>
    <property type="molecule type" value="Genomic_DNA"/>
</dbReference>
<dbReference type="InterPro" id="IPR009057">
    <property type="entry name" value="Homeodomain-like_sf"/>
</dbReference>
<evidence type="ECO:0000256" key="4">
    <source>
        <dbReference type="RuleBase" id="RU000682"/>
    </source>
</evidence>
<keyword evidence="1 3" id="KW-0238">DNA-binding</keyword>
<feature type="region of interest" description="Disordered" evidence="5">
    <location>
        <begin position="119"/>
        <end position="144"/>
    </location>
</feature>
<evidence type="ECO:0000256" key="3">
    <source>
        <dbReference type="PROSITE-ProRule" id="PRU00108"/>
    </source>
</evidence>
<dbReference type="InterPro" id="IPR001356">
    <property type="entry name" value="HD"/>
</dbReference>
<dbReference type="SMART" id="SM00389">
    <property type="entry name" value="HOX"/>
    <property type="match status" value="1"/>
</dbReference>
<dbReference type="Gene3D" id="1.10.10.60">
    <property type="entry name" value="Homeodomain-like"/>
    <property type="match status" value="1"/>
</dbReference>
<dbReference type="GO" id="GO:0030154">
    <property type="term" value="P:cell differentiation"/>
    <property type="evidence" value="ECO:0007669"/>
    <property type="project" value="TreeGrafter"/>
</dbReference>
<evidence type="ECO:0000256" key="2">
    <source>
        <dbReference type="ARBA" id="ARBA00023155"/>
    </source>
</evidence>
<evidence type="ECO:0000256" key="1">
    <source>
        <dbReference type="ARBA" id="ARBA00023125"/>
    </source>
</evidence>
<dbReference type="GO" id="GO:0005634">
    <property type="term" value="C:nucleus"/>
    <property type="evidence" value="ECO:0007669"/>
    <property type="project" value="UniProtKB-SubCell"/>
</dbReference>
<dbReference type="CDD" id="cd00086">
    <property type="entry name" value="homeodomain"/>
    <property type="match status" value="1"/>
</dbReference>
<accession>A0A9W8I7Y4</accession>
<dbReference type="PANTHER" id="PTHR24324:SF9">
    <property type="entry name" value="HOMEOBOX DOMAIN-CONTAINING PROTEIN"/>
    <property type="match status" value="1"/>
</dbReference>
<evidence type="ECO:0000259" key="6">
    <source>
        <dbReference type="PROSITE" id="PS50071"/>
    </source>
</evidence>
<proteinExistence type="predicted"/>
<reference evidence="7" key="1">
    <citation type="submission" date="2022-07" db="EMBL/GenBank/DDBJ databases">
        <title>Phylogenomic reconstructions and comparative analyses of Kickxellomycotina fungi.</title>
        <authorList>
            <person name="Reynolds N.K."/>
            <person name="Stajich J.E."/>
            <person name="Barry K."/>
            <person name="Grigoriev I.V."/>
            <person name="Crous P."/>
            <person name="Smith M.E."/>
        </authorList>
    </citation>
    <scope>NUCLEOTIDE SEQUENCE</scope>
    <source>
        <strain evidence="7">NRRL 1566</strain>
    </source>
</reference>
<dbReference type="OrthoDB" id="6159439at2759"/>
<dbReference type="Pfam" id="PF00046">
    <property type="entry name" value="Homeodomain"/>
    <property type="match status" value="1"/>
</dbReference>
<feature type="non-terminal residue" evidence="7">
    <location>
        <position position="259"/>
    </location>
</feature>
<dbReference type="PROSITE" id="PS50071">
    <property type="entry name" value="HOMEOBOX_2"/>
    <property type="match status" value="1"/>
</dbReference>
<organism evidence="7 8">
    <name type="scientific">Coemansia brasiliensis</name>
    <dbReference type="NCBI Taxonomy" id="2650707"/>
    <lineage>
        <taxon>Eukaryota</taxon>
        <taxon>Fungi</taxon>
        <taxon>Fungi incertae sedis</taxon>
        <taxon>Zoopagomycota</taxon>
        <taxon>Kickxellomycotina</taxon>
        <taxon>Kickxellomycetes</taxon>
        <taxon>Kickxellales</taxon>
        <taxon>Kickxellaceae</taxon>
        <taxon>Coemansia</taxon>
    </lineage>
</organism>
<gene>
    <name evidence="7" type="ORF">IWW36_004611</name>
</gene>
<keyword evidence="3 4" id="KW-0539">Nucleus</keyword>
<dbReference type="AlphaFoldDB" id="A0A9W8I7Y4"/>
<dbReference type="SUPFAM" id="SSF46689">
    <property type="entry name" value="Homeodomain-like"/>
    <property type="match status" value="1"/>
</dbReference>
<protein>
    <recommendedName>
        <fullName evidence="6">Homeobox domain-containing protein</fullName>
    </recommendedName>
</protein>
<evidence type="ECO:0000313" key="7">
    <source>
        <dbReference type="EMBL" id="KAJ2845864.1"/>
    </source>
</evidence>
<comment type="caution">
    <text evidence="7">The sequence shown here is derived from an EMBL/GenBank/DDBJ whole genome shotgun (WGS) entry which is preliminary data.</text>
</comment>
<feature type="domain" description="Homeobox" evidence="6">
    <location>
        <begin position="64"/>
        <end position="124"/>
    </location>
</feature>
<keyword evidence="2 3" id="KW-0371">Homeobox</keyword>
<dbReference type="Proteomes" id="UP001139887">
    <property type="component" value="Unassembled WGS sequence"/>
</dbReference>
<dbReference type="GO" id="GO:0000978">
    <property type="term" value="F:RNA polymerase II cis-regulatory region sequence-specific DNA binding"/>
    <property type="evidence" value="ECO:0007669"/>
    <property type="project" value="TreeGrafter"/>
</dbReference>
<feature type="region of interest" description="Disordered" evidence="5">
    <location>
        <begin position="39"/>
        <end position="72"/>
    </location>
</feature>
<dbReference type="InterPro" id="IPR051000">
    <property type="entry name" value="Homeobox_DNA-bind_prot"/>
</dbReference>
<dbReference type="PANTHER" id="PTHR24324">
    <property type="entry name" value="HOMEOBOX PROTEIN HHEX"/>
    <property type="match status" value="1"/>
</dbReference>
<name>A0A9W8I7Y4_9FUNG</name>
<keyword evidence="8" id="KW-1185">Reference proteome</keyword>
<feature type="DNA-binding region" description="Homeobox" evidence="3">
    <location>
        <begin position="66"/>
        <end position="125"/>
    </location>
</feature>
<evidence type="ECO:0000313" key="8">
    <source>
        <dbReference type="Proteomes" id="UP001139887"/>
    </source>
</evidence>
<sequence length="259" mass="28726">MHADFGSQNMDSSSLFDVKSIGQPNYGIPNSDTTVNCPPGFYGGSVQNNMQGSEERTLTPENGDNSSRKRHRLTPEQTRKLLEVFEKTTKPDSEMRKALGKQLGMTSRTVQIWFQNRRAKMKRESGGTGPIRSSDRFVGGPPSDRSRLTFNAAYLHRRQPNRVVSENIDHLRHSHAFTPFNPEGFYGLPLQNPSHVSVPFDMAMNLPYGQQDSAMGIPAGQHNREGGLPDYFDAGMGQALSSVLPMNAHGNEMFSESGH</sequence>
<comment type="subcellular location">
    <subcellularLocation>
        <location evidence="3 4">Nucleus</location>
    </subcellularLocation>
</comment>
<evidence type="ECO:0000256" key="5">
    <source>
        <dbReference type="SAM" id="MobiDB-lite"/>
    </source>
</evidence>
<dbReference type="GO" id="GO:0006357">
    <property type="term" value="P:regulation of transcription by RNA polymerase II"/>
    <property type="evidence" value="ECO:0007669"/>
    <property type="project" value="TreeGrafter"/>
</dbReference>